<accession>A0A177ALJ0</accession>
<gene>
    <name evidence="6" type="ORF">VC83_00779</name>
</gene>
<evidence type="ECO:0000256" key="4">
    <source>
        <dbReference type="SAM" id="MobiDB-lite"/>
    </source>
</evidence>
<dbReference type="SMART" id="SM00906">
    <property type="entry name" value="Fungal_trans"/>
    <property type="match status" value="1"/>
</dbReference>
<reference evidence="6" key="1">
    <citation type="submission" date="2016-03" db="EMBL/GenBank/DDBJ databases">
        <title>Updated assembly of Pseudogymnoascus destructans, the fungus causing white-nose syndrome of bats.</title>
        <authorList>
            <person name="Palmer J.M."/>
            <person name="Drees K.P."/>
            <person name="Foster J.T."/>
            <person name="Lindner D.L."/>
        </authorList>
    </citation>
    <scope>NUCLEOTIDE SEQUENCE [LARGE SCALE GENOMIC DNA]</scope>
    <source>
        <strain evidence="6">20631-21</strain>
    </source>
</reference>
<evidence type="ECO:0000259" key="5">
    <source>
        <dbReference type="PROSITE" id="PS50048"/>
    </source>
</evidence>
<dbReference type="Proteomes" id="UP000077154">
    <property type="component" value="Unassembled WGS sequence"/>
</dbReference>
<dbReference type="SMART" id="SM00066">
    <property type="entry name" value="GAL4"/>
    <property type="match status" value="1"/>
</dbReference>
<dbReference type="GeneID" id="36283872"/>
<sequence>MAAPMHNNYPRSPMQSSYDSSSVSSAASPQAQQYGGGLAGPSPRLSGQPPHHIILPPTNFHTPYQNFYYPSAASPGPQGMDSIASTGSSSGTPGLPSSAQMNANFQAQKRAYRQRRKDPSCDACRERKVKCDATETMSCSECSSRNVKCQFTKETNRRMSSIKQVQDLEKQISQVKRENVHLRSLMNIQEGHTDVDQDELAPTALLLPEVGSHPKSRKQAPPPPDLSRVRTNLRNYGRGIFKPPAPYRQIGSQAHFNPERPPLPARHIADHLLECYYASIHTVIPLLHWPTFMGEYGDAYRIGTLDRIPTAWVSLFFSVLAVGVVFSTEPSIQRPHKGKEYIEMSRMLTDLWNDEFTIDHAKGALLTSIFLTEVNLKSAAWTWLGVATRIAQDIGLHMNTGPWPLIEGEMRRRVWWSIYAWDRLLSLEMGRPLLIEDADCDVALPAAIDDHYIRDDGMHAPNGANPHTHLLLPTIHVVRSISQLRKTIKSPTIALTTLATFDTHFRTCLSAFPAPFSLDSREPLDPCSLSPIIYLMNTRIILHRHNLSTSCAPDIRANAIEQCLRIALDTTHFLARASTPTRSPNPPYHTQPSLLGATASTMLTTHIWRCTLILLFCAHFDAALTCVRTSASIGRNRDANVACGRNLVFFLTTLLERRRAGSKPRDMSDEEILAYVSGDIQATTDGGWVWQGSETGMALNSSATAGFPGDDREGVFNGTMKGSLTDSEMNDWGGWERVDYLVGILARGEDERERFSPQGAAGGAYTSPVAPRGGEREVQRTTTDRISIANIM</sequence>
<dbReference type="GO" id="GO:0006351">
    <property type="term" value="P:DNA-templated transcription"/>
    <property type="evidence" value="ECO:0007669"/>
    <property type="project" value="InterPro"/>
</dbReference>
<dbReference type="PROSITE" id="PS00463">
    <property type="entry name" value="ZN2_CY6_FUNGAL_1"/>
    <property type="match status" value="1"/>
</dbReference>
<dbReference type="InterPro" id="IPR036864">
    <property type="entry name" value="Zn2-C6_fun-type_DNA-bd_sf"/>
</dbReference>
<dbReference type="GO" id="GO:0003677">
    <property type="term" value="F:DNA binding"/>
    <property type="evidence" value="ECO:0007669"/>
    <property type="project" value="InterPro"/>
</dbReference>
<dbReference type="InterPro" id="IPR050987">
    <property type="entry name" value="AtrR-like"/>
</dbReference>
<proteinExistence type="predicted"/>
<feature type="domain" description="Zn(2)-C6 fungal-type" evidence="5">
    <location>
        <begin position="120"/>
        <end position="151"/>
    </location>
</feature>
<keyword evidence="2" id="KW-0539">Nucleus</keyword>
<evidence type="ECO:0000313" key="6">
    <source>
        <dbReference type="EMBL" id="OAF62372.1"/>
    </source>
</evidence>
<feature type="compositionally biased region" description="Low complexity" evidence="4">
    <location>
        <begin position="85"/>
        <end position="98"/>
    </location>
</feature>
<feature type="region of interest" description="Disordered" evidence="4">
    <location>
        <begin position="752"/>
        <end position="783"/>
    </location>
</feature>
<dbReference type="CDD" id="cd12148">
    <property type="entry name" value="fungal_TF_MHR"/>
    <property type="match status" value="1"/>
</dbReference>
<feature type="region of interest" description="Disordered" evidence="4">
    <location>
        <begin position="1"/>
        <end position="57"/>
    </location>
</feature>
<dbReference type="VEuPathDB" id="FungiDB:GMDG_03461"/>
<feature type="compositionally biased region" description="Low complexity" evidence="4">
    <location>
        <begin position="10"/>
        <end position="33"/>
    </location>
</feature>
<keyword evidence="1" id="KW-0479">Metal-binding</keyword>
<dbReference type="eggNOG" id="ENOG502QYNS">
    <property type="taxonomic scope" value="Eukaryota"/>
</dbReference>
<dbReference type="InterPro" id="IPR007219">
    <property type="entry name" value="XnlR_reg_dom"/>
</dbReference>
<feature type="region of interest" description="Disordered" evidence="4">
    <location>
        <begin position="208"/>
        <end position="229"/>
    </location>
</feature>
<keyword evidence="3" id="KW-0175">Coiled coil</keyword>
<dbReference type="RefSeq" id="XP_024327644.1">
    <property type="nucleotide sequence ID" value="XM_024464466.1"/>
</dbReference>
<dbReference type="GO" id="GO:0008270">
    <property type="term" value="F:zinc ion binding"/>
    <property type="evidence" value="ECO:0007669"/>
    <property type="project" value="InterPro"/>
</dbReference>
<dbReference type="Pfam" id="PF04082">
    <property type="entry name" value="Fungal_trans"/>
    <property type="match status" value="1"/>
</dbReference>
<feature type="compositionally biased region" description="Basic and acidic residues" evidence="4">
    <location>
        <begin position="773"/>
        <end position="783"/>
    </location>
</feature>
<organism evidence="6">
    <name type="scientific">Pseudogymnoascus destructans</name>
    <dbReference type="NCBI Taxonomy" id="655981"/>
    <lineage>
        <taxon>Eukaryota</taxon>
        <taxon>Fungi</taxon>
        <taxon>Dikarya</taxon>
        <taxon>Ascomycota</taxon>
        <taxon>Pezizomycotina</taxon>
        <taxon>Leotiomycetes</taxon>
        <taxon>Thelebolales</taxon>
        <taxon>Thelebolaceae</taxon>
        <taxon>Pseudogymnoascus</taxon>
    </lineage>
</organism>
<dbReference type="Gene3D" id="4.10.240.10">
    <property type="entry name" value="Zn(2)-C6 fungal-type DNA-binding domain"/>
    <property type="match status" value="1"/>
</dbReference>
<evidence type="ECO:0000256" key="1">
    <source>
        <dbReference type="ARBA" id="ARBA00022723"/>
    </source>
</evidence>
<dbReference type="PANTHER" id="PTHR46910">
    <property type="entry name" value="TRANSCRIPTION FACTOR PDR1"/>
    <property type="match status" value="1"/>
</dbReference>
<dbReference type="InterPro" id="IPR001138">
    <property type="entry name" value="Zn2Cys6_DnaBD"/>
</dbReference>
<dbReference type="GO" id="GO:0000981">
    <property type="term" value="F:DNA-binding transcription factor activity, RNA polymerase II-specific"/>
    <property type="evidence" value="ECO:0007669"/>
    <property type="project" value="InterPro"/>
</dbReference>
<dbReference type="PANTHER" id="PTHR46910:SF1">
    <property type="entry name" value="MISCELLANEOUS ZN(II)2CYS6 TRANSCRIPTION FACTOR (EUROFUNG)-RELATED"/>
    <property type="match status" value="1"/>
</dbReference>
<evidence type="ECO:0000256" key="3">
    <source>
        <dbReference type="SAM" id="Coils"/>
    </source>
</evidence>
<dbReference type="PROSITE" id="PS50048">
    <property type="entry name" value="ZN2_CY6_FUNGAL_2"/>
    <property type="match status" value="1"/>
</dbReference>
<dbReference type="EMBL" id="KV441387">
    <property type="protein sequence ID" value="OAF62372.1"/>
    <property type="molecule type" value="Genomic_DNA"/>
</dbReference>
<feature type="region of interest" description="Disordered" evidence="4">
    <location>
        <begin position="71"/>
        <end position="99"/>
    </location>
</feature>
<dbReference type="CDD" id="cd00067">
    <property type="entry name" value="GAL4"/>
    <property type="match status" value="1"/>
</dbReference>
<dbReference type="Pfam" id="PF00172">
    <property type="entry name" value="Zn_clus"/>
    <property type="match status" value="1"/>
</dbReference>
<evidence type="ECO:0000256" key="2">
    <source>
        <dbReference type="ARBA" id="ARBA00023242"/>
    </source>
</evidence>
<dbReference type="OrthoDB" id="2110361at2759"/>
<name>A0A177ALJ0_9PEZI</name>
<protein>
    <recommendedName>
        <fullName evidence="5">Zn(2)-C6 fungal-type domain-containing protein</fullName>
    </recommendedName>
</protein>
<dbReference type="AlphaFoldDB" id="A0A177ALJ0"/>
<dbReference type="SUPFAM" id="SSF57701">
    <property type="entry name" value="Zn2/Cys6 DNA-binding domain"/>
    <property type="match status" value="1"/>
</dbReference>
<feature type="coiled-coil region" evidence="3">
    <location>
        <begin position="158"/>
        <end position="185"/>
    </location>
</feature>